<name>A0ABP9X8X1_9CHLR</name>
<gene>
    <name evidence="1" type="ORF">Hgul01_05108</name>
</gene>
<organism evidence="1 2">
    <name type="scientific">Herpetosiphon gulosus</name>
    <dbReference type="NCBI Taxonomy" id="1973496"/>
    <lineage>
        <taxon>Bacteria</taxon>
        <taxon>Bacillati</taxon>
        <taxon>Chloroflexota</taxon>
        <taxon>Chloroflexia</taxon>
        <taxon>Herpetosiphonales</taxon>
        <taxon>Herpetosiphonaceae</taxon>
        <taxon>Herpetosiphon</taxon>
    </lineage>
</organism>
<comment type="caution">
    <text evidence="1">The sequence shown here is derived from an EMBL/GenBank/DDBJ whole genome shotgun (WGS) entry which is preliminary data.</text>
</comment>
<evidence type="ECO:0000313" key="1">
    <source>
        <dbReference type="EMBL" id="GAA5531283.1"/>
    </source>
</evidence>
<dbReference type="CDD" id="cd00882">
    <property type="entry name" value="Ras_like_GTPase"/>
    <property type="match status" value="1"/>
</dbReference>
<dbReference type="RefSeq" id="WP_345724849.1">
    <property type="nucleotide sequence ID" value="NZ_BAABRU010000041.1"/>
</dbReference>
<accession>A0ABP9X8X1</accession>
<dbReference type="InterPro" id="IPR027417">
    <property type="entry name" value="P-loop_NTPase"/>
</dbReference>
<sequence length="514" mass="58633">MGHTILVFGNIRSGRHSLIETLSWVDPRRIKVGIRSYDEHNLTHRSMRIDTHHITFLLATTYDTEAQGTTLNHMLTYPCDGVIYCIEPIHTLQQWLMVPFASQILQLRDTLNAFARAKRDMRTIPWLWVLTKQDLATVNGLAPMIQKIDTVGFSRQIACSTTSPISLRPIVEWLQQRIALCHDPACGSALLAESENQTLGTVTDATWSDHEILMAKLPSEWLIKRSPTSDAPEFPFSLFVSGSDLGQRLMAEPPQCEPLRFVLHSIEQIESHSQSIDHQHNPVLHHGPPIMIDVITVAIPMRIFQAIQAAQSVGHIMLMVIVRMTQAVFFISLTDYLAKCILPYHQGQLPALNELAIHIPITNTLNPTNGSFDQLRWYAQRPRLVAACQHWQEQWRILTQLRDTALLNQARVFAEQNSIALEMMGKTLWKPLTQLSTDFARIAHDAIPATAIDDSPPPDNARDSIWESPWTTYPVCWADANRYAFVMRCWRHAKELAFTYERVCRQWFLPTIFG</sequence>
<keyword evidence="2" id="KW-1185">Reference proteome</keyword>
<dbReference type="EMBL" id="BAABRU010000041">
    <property type="protein sequence ID" value="GAA5531283.1"/>
    <property type="molecule type" value="Genomic_DNA"/>
</dbReference>
<dbReference type="SUPFAM" id="SSF52540">
    <property type="entry name" value="P-loop containing nucleoside triphosphate hydrolases"/>
    <property type="match status" value="1"/>
</dbReference>
<protein>
    <submittedName>
        <fullName evidence="1">Uncharacterized protein</fullName>
    </submittedName>
</protein>
<reference evidence="1 2" key="1">
    <citation type="submission" date="2024-02" db="EMBL/GenBank/DDBJ databases">
        <title>Herpetosiphon gulosus NBRC 112829.</title>
        <authorList>
            <person name="Ichikawa N."/>
            <person name="Katano-Makiyama Y."/>
            <person name="Hidaka K."/>
        </authorList>
    </citation>
    <scope>NUCLEOTIDE SEQUENCE [LARGE SCALE GENOMIC DNA]</scope>
    <source>
        <strain evidence="1 2">NBRC 112829</strain>
    </source>
</reference>
<evidence type="ECO:0000313" key="2">
    <source>
        <dbReference type="Proteomes" id="UP001428290"/>
    </source>
</evidence>
<proteinExistence type="predicted"/>
<dbReference type="Proteomes" id="UP001428290">
    <property type="component" value="Unassembled WGS sequence"/>
</dbReference>